<dbReference type="EMBL" id="JBHLWN010000027">
    <property type="protein sequence ID" value="MFC0212208.1"/>
    <property type="molecule type" value="Genomic_DNA"/>
</dbReference>
<protein>
    <submittedName>
        <fullName evidence="2">Uncharacterized protein</fullName>
    </submittedName>
</protein>
<comment type="caution">
    <text evidence="2">The sequence shown here is derived from an EMBL/GenBank/DDBJ whole genome shotgun (WGS) entry which is preliminary data.</text>
</comment>
<evidence type="ECO:0000313" key="2">
    <source>
        <dbReference type="EMBL" id="MFC0212208.1"/>
    </source>
</evidence>
<evidence type="ECO:0000313" key="3">
    <source>
        <dbReference type="Proteomes" id="UP001589776"/>
    </source>
</evidence>
<name>A0ABV6DHU5_9BACL</name>
<gene>
    <name evidence="2" type="ORF">ACFFK0_07010</name>
</gene>
<feature type="region of interest" description="Disordered" evidence="1">
    <location>
        <begin position="31"/>
        <end position="57"/>
    </location>
</feature>
<proteinExistence type="predicted"/>
<sequence>MITCERCGSVNGQGAKGTSWICGDCRVQPDTAGKKTPKRASEFTEQTFAADEKTAEA</sequence>
<reference evidence="2 3" key="1">
    <citation type="submission" date="2024-09" db="EMBL/GenBank/DDBJ databases">
        <authorList>
            <person name="Sun Q."/>
            <person name="Mori K."/>
        </authorList>
    </citation>
    <scope>NUCLEOTIDE SEQUENCE [LARGE SCALE GENOMIC DNA]</scope>
    <source>
        <strain evidence="2 3">CCM 7759</strain>
    </source>
</reference>
<accession>A0ABV6DHU5</accession>
<dbReference type="Proteomes" id="UP001589776">
    <property type="component" value="Unassembled WGS sequence"/>
</dbReference>
<dbReference type="RefSeq" id="WP_377469323.1">
    <property type="nucleotide sequence ID" value="NZ_JBHLWN010000027.1"/>
</dbReference>
<organism evidence="2 3">
    <name type="scientific">Paenibacillus chartarius</name>
    <dbReference type="NCBI Taxonomy" id="747481"/>
    <lineage>
        <taxon>Bacteria</taxon>
        <taxon>Bacillati</taxon>
        <taxon>Bacillota</taxon>
        <taxon>Bacilli</taxon>
        <taxon>Bacillales</taxon>
        <taxon>Paenibacillaceae</taxon>
        <taxon>Paenibacillus</taxon>
    </lineage>
</organism>
<keyword evidence="3" id="KW-1185">Reference proteome</keyword>
<evidence type="ECO:0000256" key="1">
    <source>
        <dbReference type="SAM" id="MobiDB-lite"/>
    </source>
</evidence>